<dbReference type="AlphaFoldDB" id="A0A9P1IQQ5"/>
<name>A0A9P1IQQ5_9PELO</name>
<dbReference type="EC" id="3.1.3.48" evidence="2"/>
<dbReference type="Pfam" id="PF00782">
    <property type="entry name" value="DSPc"/>
    <property type="match status" value="1"/>
</dbReference>
<evidence type="ECO:0000313" key="8">
    <source>
        <dbReference type="EMBL" id="CAI5448432.1"/>
    </source>
</evidence>
<dbReference type="InterPro" id="IPR029021">
    <property type="entry name" value="Prot-tyrosine_phosphatase-like"/>
</dbReference>
<dbReference type="GO" id="GO:0008330">
    <property type="term" value="F:protein tyrosine/threonine phosphatase activity"/>
    <property type="evidence" value="ECO:0007669"/>
    <property type="project" value="TreeGrafter"/>
</dbReference>
<dbReference type="PRINTS" id="PR01764">
    <property type="entry name" value="MAPKPHPHTASE"/>
</dbReference>
<dbReference type="PANTHER" id="PTHR10159">
    <property type="entry name" value="DUAL SPECIFICITY PROTEIN PHOSPHATASE"/>
    <property type="match status" value="1"/>
</dbReference>
<feature type="region of interest" description="Disordered" evidence="5">
    <location>
        <begin position="356"/>
        <end position="375"/>
    </location>
</feature>
<dbReference type="SUPFAM" id="SSF52799">
    <property type="entry name" value="(Phosphotyrosine protein) phosphatases II"/>
    <property type="match status" value="1"/>
</dbReference>
<comment type="similarity">
    <text evidence="1">Belongs to the protein-tyrosine phosphatase family. Non-receptor class dual specificity subfamily.</text>
</comment>
<dbReference type="InterPro" id="IPR036873">
    <property type="entry name" value="Rhodanese-like_dom_sf"/>
</dbReference>
<dbReference type="Gene3D" id="3.40.250.10">
    <property type="entry name" value="Rhodanese-like domain"/>
    <property type="match status" value="1"/>
</dbReference>
<evidence type="ECO:0000313" key="9">
    <source>
        <dbReference type="Proteomes" id="UP001152747"/>
    </source>
</evidence>
<dbReference type="GO" id="GO:0043409">
    <property type="term" value="P:negative regulation of MAPK cascade"/>
    <property type="evidence" value="ECO:0007669"/>
    <property type="project" value="TreeGrafter"/>
</dbReference>
<gene>
    <name evidence="8" type="ORF">CAMP_LOCUS11069</name>
</gene>
<dbReference type="PROSITE" id="PS50054">
    <property type="entry name" value="TYR_PHOSPHATASE_DUAL"/>
    <property type="match status" value="1"/>
</dbReference>
<dbReference type="InterPro" id="IPR000387">
    <property type="entry name" value="Tyr_Pase_dom"/>
</dbReference>
<dbReference type="InterPro" id="IPR000340">
    <property type="entry name" value="Dual-sp_phosphatase_cat-dom"/>
</dbReference>
<keyword evidence="3" id="KW-0378">Hydrolase</keyword>
<dbReference type="EMBL" id="CANHGI010000004">
    <property type="protein sequence ID" value="CAI5448432.1"/>
    <property type="molecule type" value="Genomic_DNA"/>
</dbReference>
<feature type="domain" description="Tyrosine-protein phosphatase" evidence="6">
    <location>
        <begin position="181"/>
        <end position="324"/>
    </location>
</feature>
<evidence type="ECO:0000256" key="5">
    <source>
        <dbReference type="SAM" id="MobiDB-lite"/>
    </source>
</evidence>
<comment type="caution">
    <text evidence="8">The sequence shown here is derived from an EMBL/GenBank/DDBJ whole genome shotgun (WGS) entry which is preliminary data.</text>
</comment>
<dbReference type="PRINTS" id="PR01908">
    <property type="entry name" value="ADSPHPHTASE"/>
</dbReference>
<feature type="domain" description="Tyrosine specific protein phosphatases" evidence="7">
    <location>
        <begin position="245"/>
        <end position="305"/>
    </location>
</feature>
<dbReference type="PANTHER" id="PTHR10159:SF519">
    <property type="entry name" value="DUAL SPECIFICITY PROTEIN PHOSPHATASE MPK3"/>
    <property type="match status" value="1"/>
</dbReference>
<organism evidence="8 9">
    <name type="scientific">Caenorhabditis angaria</name>
    <dbReference type="NCBI Taxonomy" id="860376"/>
    <lineage>
        <taxon>Eukaryota</taxon>
        <taxon>Metazoa</taxon>
        <taxon>Ecdysozoa</taxon>
        <taxon>Nematoda</taxon>
        <taxon>Chromadorea</taxon>
        <taxon>Rhabditida</taxon>
        <taxon>Rhabditina</taxon>
        <taxon>Rhabditomorpha</taxon>
        <taxon>Rhabditoidea</taxon>
        <taxon>Rhabditidae</taxon>
        <taxon>Peloderinae</taxon>
        <taxon>Caenorhabditis</taxon>
    </lineage>
</organism>
<evidence type="ECO:0000256" key="4">
    <source>
        <dbReference type="ARBA" id="ARBA00022912"/>
    </source>
</evidence>
<protein>
    <recommendedName>
        <fullName evidence="2">protein-tyrosine-phosphatase</fullName>
        <ecNumber evidence="2">3.1.3.48</ecNumber>
    </recommendedName>
</protein>
<evidence type="ECO:0000259" key="7">
    <source>
        <dbReference type="PROSITE" id="PS50056"/>
    </source>
</evidence>
<dbReference type="OrthoDB" id="165342at2759"/>
<dbReference type="GO" id="GO:0017017">
    <property type="term" value="F:MAP kinase tyrosine/serine/threonine phosphatase activity"/>
    <property type="evidence" value="ECO:0007669"/>
    <property type="project" value="InterPro"/>
</dbReference>
<dbReference type="Proteomes" id="UP001152747">
    <property type="component" value="Unassembled WGS sequence"/>
</dbReference>
<sequence>MQSTQPSTSQNEEHLTAEQLDRIIKEQDENEFILLDCRSNGDSVKLATRVRLPNVLLRRLLAGSLALTNVSARLQNPTSAPQIILISGESVSDESISSALIKTFRNNSYRFSVLSESVNSLLTKFPNLRECTDENLKSYPLSSTNSATNSSNVLEGPPVGYLNLSSLRLESDNRGKPRAEFPVEISPFLYLGNAETARNRETLEKYSISYVINVTSNLPNAFETDPKMRYLRISVDDNSSHNLTTFFTEAISFIEEARLKKSACLVHCLAGISRSVTICLAYLMNTNRCSLEHAYDWVQNKNASIAPNFHFMGQLTDYEKSLGMNSAVGTYPSSNAPRSPSCAIEAAASAGLLTPPPTSCSASPQSSTHSAKSFH</sequence>
<dbReference type="PROSITE" id="PS50056">
    <property type="entry name" value="TYR_PHOSPHATASE_2"/>
    <property type="match status" value="1"/>
</dbReference>
<accession>A0A9P1IQQ5</accession>
<dbReference type="SMART" id="SM00195">
    <property type="entry name" value="DSPc"/>
    <property type="match status" value="1"/>
</dbReference>
<dbReference type="Gene3D" id="3.90.190.10">
    <property type="entry name" value="Protein tyrosine phosphatase superfamily"/>
    <property type="match status" value="1"/>
</dbReference>
<keyword evidence="4" id="KW-0904">Protein phosphatase</keyword>
<proteinExistence type="inferred from homology"/>
<evidence type="ECO:0000259" key="6">
    <source>
        <dbReference type="PROSITE" id="PS50054"/>
    </source>
</evidence>
<evidence type="ECO:0000256" key="1">
    <source>
        <dbReference type="ARBA" id="ARBA00008601"/>
    </source>
</evidence>
<dbReference type="InterPro" id="IPR020422">
    <property type="entry name" value="TYR_PHOSPHATASE_DUAL_dom"/>
</dbReference>
<evidence type="ECO:0000256" key="3">
    <source>
        <dbReference type="ARBA" id="ARBA00022801"/>
    </source>
</evidence>
<evidence type="ECO:0000256" key="2">
    <source>
        <dbReference type="ARBA" id="ARBA00013064"/>
    </source>
</evidence>
<reference evidence="8" key="1">
    <citation type="submission" date="2022-11" db="EMBL/GenBank/DDBJ databases">
        <authorList>
            <person name="Kikuchi T."/>
        </authorList>
    </citation>
    <scope>NUCLEOTIDE SEQUENCE</scope>
    <source>
        <strain evidence="8">PS1010</strain>
    </source>
</reference>
<dbReference type="GO" id="GO:0033550">
    <property type="term" value="F:MAP kinase tyrosine phosphatase activity"/>
    <property type="evidence" value="ECO:0007669"/>
    <property type="project" value="TreeGrafter"/>
</dbReference>
<feature type="compositionally biased region" description="Polar residues" evidence="5">
    <location>
        <begin position="359"/>
        <end position="375"/>
    </location>
</feature>
<dbReference type="InterPro" id="IPR008343">
    <property type="entry name" value="MKP"/>
</dbReference>
<keyword evidence="9" id="KW-1185">Reference proteome</keyword>
<dbReference type="GO" id="GO:0005829">
    <property type="term" value="C:cytosol"/>
    <property type="evidence" value="ECO:0007669"/>
    <property type="project" value="TreeGrafter"/>
</dbReference>